<evidence type="ECO:0000313" key="2">
    <source>
        <dbReference type="EMBL" id="EPY24752.1"/>
    </source>
</evidence>
<organism evidence="3 4">
    <name type="scientific">Strigomonas culicis</name>
    <dbReference type="NCBI Taxonomy" id="28005"/>
    <lineage>
        <taxon>Eukaryota</taxon>
        <taxon>Discoba</taxon>
        <taxon>Euglenozoa</taxon>
        <taxon>Kinetoplastea</taxon>
        <taxon>Metakinetoplastina</taxon>
        <taxon>Trypanosomatida</taxon>
        <taxon>Trypanosomatidae</taxon>
        <taxon>Strigomonadinae</taxon>
        <taxon>Strigomonas</taxon>
    </lineage>
</organism>
<protein>
    <submittedName>
        <fullName evidence="3">Uncharacterized protein</fullName>
    </submittedName>
</protein>
<evidence type="ECO:0000313" key="4">
    <source>
        <dbReference type="Proteomes" id="UP000015354"/>
    </source>
</evidence>
<evidence type="ECO:0000313" key="3">
    <source>
        <dbReference type="EMBL" id="EPY29555.1"/>
    </source>
</evidence>
<gene>
    <name evidence="3" type="ORF">STCU_04466</name>
    <name evidence="2" type="ORF">STCU_07022</name>
</gene>
<name>S9W0U5_9TRYP</name>
<keyword evidence="4" id="KW-1185">Reference proteome</keyword>
<reference evidence="3" key="2">
    <citation type="submission" date="2013-03" db="EMBL/GenBank/DDBJ databases">
        <authorList>
            <person name="Motta M.C.M."/>
            <person name="Martins A.C.A."/>
            <person name="Preta C.M.C.C."/>
            <person name="Silva R."/>
            <person name="de Souza S.S."/>
            <person name="Klein C.C."/>
            <person name="de Almeida L.G.P."/>
            <person name="Cunha O.L."/>
            <person name="Colabardini A.C."/>
            <person name="Lima B.A."/>
            <person name="Machado C.R."/>
            <person name="Soares C.M.A."/>
            <person name="de Menezes C.B.A."/>
            <person name="Bartolomeu D.C."/>
            <person name="Grisard E.C."/>
            <person name="Fantinatti-Garboggini F."/>
            <person name="Rodrigues-Luiz G.F."/>
            <person name="Wagner G."/>
            <person name="Goldman G.H."/>
            <person name="Fietto J.L.R."/>
            <person name="Ciapina L.P."/>
            <person name="Brocchi M."/>
            <person name="Elias M.C."/>
            <person name="Goldman M.H.S."/>
            <person name="Sagot M.-F."/>
            <person name="Pereira M."/>
            <person name="Stoco P.H."/>
            <person name="Teixeira S.M.R."/>
            <person name="de Mendonca-Neto R.P."/>
            <person name="Maciel T.E.F."/>
            <person name="Mendes T.A.O."/>
            <person name="Urmenyi T.P."/>
            <person name="Teixeira M.M.G."/>
            <person name="de Camargo E.F.P."/>
            <person name="de Sousa W."/>
            <person name="Schenkman S."/>
            <person name="de Vasconcelos A.T.R."/>
        </authorList>
    </citation>
    <scope>NUCLEOTIDE SEQUENCE</scope>
</reference>
<proteinExistence type="predicted"/>
<dbReference type="EMBL" id="ATMH01007022">
    <property type="protein sequence ID" value="EPY24752.1"/>
    <property type="molecule type" value="Genomic_DNA"/>
</dbReference>
<accession>S9W0U5</accession>
<dbReference type="Proteomes" id="UP000015354">
    <property type="component" value="Unassembled WGS sequence"/>
</dbReference>
<keyword evidence="1" id="KW-0812">Transmembrane</keyword>
<reference evidence="3 4" key="1">
    <citation type="journal article" date="2013" name="PLoS ONE">
        <title>Predicting the Proteins of Angomonas deanei, Strigomonas culicis and Their Respective Endosymbionts Reveals New Aspects of the Trypanosomatidae Family.</title>
        <authorList>
            <person name="Motta M.C."/>
            <person name="Martins A.C."/>
            <person name="de Souza S.S."/>
            <person name="Catta-Preta C.M."/>
            <person name="Silva R."/>
            <person name="Klein C.C."/>
            <person name="de Almeida L.G."/>
            <person name="de Lima Cunha O."/>
            <person name="Ciapina L.P."/>
            <person name="Brocchi M."/>
            <person name="Colabardini A.C."/>
            <person name="de Araujo Lima B."/>
            <person name="Machado C.R."/>
            <person name="de Almeida Soares C.M."/>
            <person name="Probst C.M."/>
            <person name="de Menezes C.B."/>
            <person name="Thompson C.E."/>
            <person name="Bartholomeu D.C."/>
            <person name="Gradia D.F."/>
            <person name="Pavoni D.P."/>
            <person name="Grisard E.C."/>
            <person name="Fantinatti-Garboggini F."/>
            <person name="Marchini F.K."/>
            <person name="Rodrigues-Luiz G.F."/>
            <person name="Wagner G."/>
            <person name="Goldman G.H."/>
            <person name="Fietto J.L."/>
            <person name="Elias M.C."/>
            <person name="Goldman M.H."/>
            <person name="Sagot M.F."/>
            <person name="Pereira M."/>
            <person name="Stoco P.H."/>
            <person name="de Mendonca-Neto R.P."/>
            <person name="Teixeira S.M."/>
            <person name="Maciel T.E."/>
            <person name="de Oliveira Mendes T.A."/>
            <person name="Urmenyi T.P."/>
            <person name="de Souza W."/>
            <person name="Schenkman S."/>
            <person name="de Vasconcelos A.T."/>
        </authorList>
    </citation>
    <scope>NUCLEOTIDE SEQUENCE [LARGE SCALE GENOMIC DNA]</scope>
</reference>
<feature type="transmembrane region" description="Helical" evidence="1">
    <location>
        <begin position="59"/>
        <end position="76"/>
    </location>
</feature>
<keyword evidence="1" id="KW-1133">Transmembrane helix</keyword>
<dbReference type="AlphaFoldDB" id="S9W0U5"/>
<evidence type="ECO:0000256" key="1">
    <source>
        <dbReference type="SAM" id="Phobius"/>
    </source>
</evidence>
<keyword evidence="1" id="KW-0472">Membrane</keyword>
<sequence length="138" mass="16878">MSDPAKINQYDPHSYTRKGLNRKVIVREKPFLKSRGQRLYDYLRPTMRPGFNVVRGFELFKVMFCIICPVFMLLYWKRVEKDLPNTWERQFGGLQHRQFREDQLPEQETDYFSIINNFEERREKALDKKKKEVQNRIQ</sequence>
<dbReference type="EMBL" id="ATMH01004466">
    <property type="protein sequence ID" value="EPY29555.1"/>
    <property type="molecule type" value="Genomic_DNA"/>
</dbReference>
<comment type="caution">
    <text evidence="3">The sequence shown here is derived from an EMBL/GenBank/DDBJ whole genome shotgun (WGS) entry which is preliminary data.</text>
</comment>
<dbReference type="OrthoDB" id="277131at2759"/>